<dbReference type="HOGENOM" id="CLU_158651_3_0_5"/>
<accession>C6XR79</accession>
<dbReference type="eggNOG" id="COG3750">
    <property type="taxonomic scope" value="Bacteria"/>
</dbReference>
<gene>
    <name evidence="4" type="ordered locus">Hbal_2941</name>
</gene>
<evidence type="ECO:0000313" key="5">
    <source>
        <dbReference type="Proteomes" id="UP000002745"/>
    </source>
</evidence>
<feature type="domain" description="GapR-like DNA-binding" evidence="3">
    <location>
        <begin position="19"/>
        <end position="89"/>
    </location>
</feature>
<evidence type="ECO:0000256" key="2">
    <source>
        <dbReference type="SAM" id="MobiDB-lite"/>
    </source>
</evidence>
<dbReference type="RefSeq" id="WP_015828760.1">
    <property type="nucleotide sequence ID" value="NC_012982.1"/>
</dbReference>
<protein>
    <submittedName>
        <fullName evidence="4">Cytosolic protein</fullName>
    </submittedName>
</protein>
<name>C6XR79_HIRBI</name>
<dbReference type="InterPro" id="IPR046367">
    <property type="entry name" value="GapR-like_DNA-bd"/>
</dbReference>
<keyword evidence="5" id="KW-1185">Reference proteome</keyword>
<evidence type="ECO:0000256" key="1">
    <source>
        <dbReference type="SAM" id="Coils"/>
    </source>
</evidence>
<evidence type="ECO:0000313" key="4">
    <source>
        <dbReference type="EMBL" id="ACT60610.1"/>
    </source>
</evidence>
<dbReference type="AlphaFoldDB" id="C6XR79"/>
<dbReference type="KEGG" id="hba:Hbal_2941"/>
<dbReference type="EMBL" id="CP001678">
    <property type="protein sequence ID" value="ACT60610.1"/>
    <property type="molecule type" value="Genomic_DNA"/>
</dbReference>
<dbReference type="STRING" id="582402.Hbal_2941"/>
<feature type="region of interest" description="Disordered" evidence="2">
    <location>
        <begin position="1"/>
        <end position="21"/>
    </location>
</feature>
<dbReference type="Pfam" id="PF10073">
    <property type="entry name" value="GapR_DNA-bd"/>
    <property type="match status" value="1"/>
</dbReference>
<dbReference type="Proteomes" id="UP000002745">
    <property type="component" value="Chromosome"/>
</dbReference>
<dbReference type="NCBIfam" id="NF010247">
    <property type="entry name" value="PRK13694.1"/>
    <property type="match status" value="1"/>
</dbReference>
<keyword evidence="1" id="KW-0175">Coiled coil</keyword>
<reference evidence="5" key="1">
    <citation type="journal article" date="2011" name="J. Bacteriol.">
        <title>Genome sequences of eight morphologically diverse alphaproteobacteria.</title>
        <authorList>
            <consortium name="US DOE Joint Genome Institute"/>
            <person name="Brown P.J."/>
            <person name="Kysela D.T."/>
            <person name="Buechlein A."/>
            <person name="Hemmerich C."/>
            <person name="Brun Y.V."/>
        </authorList>
    </citation>
    <scope>NUCLEOTIDE SEQUENCE [LARGE SCALE GENOMIC DNA]</scope>
    <source>
        <strain evidence="5">ATCC 49814 / DSM 5838 / IFAM 1418</strain>
    </source>
</reference>
<proteinExistence type="predicted"/>
<evidence type="ECO:0000259" key="3">
    <source>
        <dbReference type="Pfam" id="PF10073"/>
    </source>
</evidence>
<feature type="coiled-coil region" evidence="1">
    <location>
        <begin position="22"/>
        <end position="49"/>
    </location>
</feature>
<dbReference type="GO" id="GO:0003677">
    <property type="term" value="F:DNA binding"/>
    <property type="evidence" value="ECO:0007669"/>
    <property type="project" value="InterPro"/>
</dbReference>
<sequence length="91" mass="10435">MDEEDNVVGAMGSMDPTTRDKLRQTIEKVERLEIEKKEIAEQIKEVFAEAKAFGFDPKAMKEVIKHRKQDPDKREEEELVLGTYLAALGEI</sequence>
<organism evidence="4 5">
    <name type="scientific">Hirschia baltica (strain ATCC 49814 / DSM 5838 / IFAM 1418)</name>
    <dbReference type="NCBI Taxonomy" id="582402"/>
    <lineage>
        <taxon>Bacteria</taxon>
        <taxon>Pseudomonadati</taxon>
        <taxon>Pseudomonadota</taxon>
        <taxon>Alphaproteobacteria</taxon>
        <taxon>Hyphomonadales</taxon>
        <taxon>Hyphomonadaceae</taxon>
        <taxon>Hirschia</taxon>
    </lineage>
</organism>